<comment type="similarity">
    <text evidence="5">Belongs to the TRAFAC class OBG-HflX-like GTPase superfamily. HflX GTPase family.</text>
</comment>
<feature type="binding site" evidence="6">
    <location>
        <begin position="271"/>
        <end position="274"/>
    </location>
    <ligand>
        <name>GTP</name>
        <dbReference type="ChEBI" id="CHEBI:37565"/>
    </ligand>
</feature>
<dbReference type="Gene3D" id="6.10.250.2860">
    <property type="match status" value="1"/>
</dbReference>
<comment type="caution">
    <text evidence="9">The sequence shown here is derived from an EMBL/GenBank/DDBJ whole genome shotgun (WGS) entry which is preliminary data.</text>
</comment>
<dbReference type="GO" id="GO:0046872">
    <property type="term" value="F:metal ion binding"/>
    <property type="evidence" value="ECO:0007669"/>
    <property type="project" value="UniProtKB-KW"/>
</dbReference>
<dbReference type="SUPFAM" id="SSF52540">
    <property type="entry name" value="P-loop containing nucleoside triphosphate hydrolases"/>
    <property type="match status" value="1"/>
</dbReference>
<dbReference type="NCBIfam" id="TIGR03156">
    <property type="entry name" value="GTP_HflX"/>
    <property type="match status" value="1"/>
</dbReference>
<dbReference type="Gene3D" id="3.40.50.11060">
    <property type="entry name" value="GTPase HflX, N-terminal domain"/>
    <property type="match status" value="1"/>
</dbReference>
<feature type="binding site" evidence="6">
    <location>
        <begin position="224"/>
        <end position="231"/>
    </location>
    <ligand>
        <name>GTP</name>
        <dbReference type="ChEBI" id="CHEBI:37565"/>
    </ligand>
</feature>
<evidence type="ECO:0000256" key="4">
    <source>
        <dbReference type="ARBA" id="ARBA00023134"/>
    </source>
</evidence>
<keyword evidence="1 7" id="KW-0479">Metal-binding</keyword>
<dbReference type="InterPro" id="IPR027417">
    <property type="entry name" value="P-loop_NTPase"/>
</dbReference>
<dbReference type="Pfam" id="PF19275">
    <property type="entry name" value="HflX_C"/>
    <property type="match status" value="1"/>
</dbReference>
<feature type="binding site" evidence="6">
    <location>
        <begin position="249"/>
        <end position="253"/>
    </location>
    <ligand>
        <name>GTP</name>
        <dbReference type="ChEBI" id="CHEBI:37565"/>
    </ligand>
</feature>
<dbReference type="InterPro" id="IPR032305">
    <property type="entry name" value="GTP-bd_M"/>
</dbReference>
<dbReference type="EMBL" id="VAFM01000001">
    <property type="protein sequence ID" value="TKW61273.1"/>
    <property type="molecule type" value="Genomic_DNA"/>
</dbReference>
<dbReference type="Gene3D" id="3.40.50.300">
    <property type="entry name" value="P-loop containing nucleotide triphosphate hydrolases"/>
    <property type="match status" value="1"/>
</dbReference>
<dbReference type="GO" id="GO:0005737">
    <property type="term" value="C:cytoplasm"/>
    <property type="evidence" value="ECO:0007669"/>
    <property type="project" value="UniProtKB-SubCell"/>
</dbReference>
<dbReference type="InterPro" id="IPR006073">
    <property type="entry name" value="GTP-bd"/>
</dbReference>
<evidence type="ECO:0000256" key="3">
    <source>
        <dbReference type="ARBA" id="ARBA00022842"/>
    </source>
</evidence>
<dbReference type="GO" id="GO:0005525">
    <property type="term" value="F:GTP binding"/>
    <property type="evidence" value="ECO:0007669"/>
    <property type="project" value="UniProtKB-UniRule"/>
</dbReference>
<sequence>MPASIDLKRVAPKGVVIGVEFPRGYVADEHGLPLHPKSLRTLDERVAEAVNLAQALDIDVVHSEGVNLSKITPATLLGGGVVERVAALVKEQKIEVVFVDAPLSPRQQRELEVQLACKVVDRTGVILDIFGARARTRAGQLQVEVAQLVYQQSRLVRLWSHLERQRGGMGKTGGPGERQLEIDKRLLKTRLAKVRGELREVEQTRGLQRMARQKADVPTVALVGYTNAGKSTLFNKLVDAGTLMADALFATLDPLMRRMELPGGLDVVLVDTVGFISDLPHELVEAFKATLEEVVMADLLLHVHDISSLEMDAQNADVKSVLGQIGAADKRVIHVYNKLDKAPDALVPRDGVAVSAVTGQGVGDLLEAIRNRLQADWETVKVNVPASDGRRLAWLHAHGDVTEQHLDGETWTLVVKLRAADLAAWKQMA</sequence>
<dbReference type="InterPro" id="IPR042108">
    <property type="entry name" value="GTPase_HflX_N_sf"/>
</dbReference>
<dbReference type="InterPro" id="IPR030394">
    <property type="entry name" value="G_HFLX_dom"/>
</dbReference>
<dbReference type="HAMAP" id="MF_00900">
    <property type="entry name" value="GTPase_HflX"/>
    <property type="match status" value="1"/>
</dbReference>
<dbReference type="InterPro" id="IPR045498">
    <property type="entry name" value="HflX_C"/>
</dbReference>
<evidence type="ECO:0000256" key="7">
    <source>
        <dbReference type="PIRSR" id="PIRSR006809-2"/>
    </source>
</evidence>
<evidence type="ECO:0000256" key="5">
    <source>
        <dbReference type="HAMAP-Rule" id="MF_00900"/>
    </source>
</evidence>
<dbReference type="PANTHER" id="PTHR10229:SF0">
    <property type="entry name" value="GTP-BINDING PROTEIN 6-RELATED"/>
    <property type="match status" value="1"/>
</dbReference>
<dbReference type="CDD" id="cd01878">
    <property type="entry name" value="HflX"/>
    <property type="match status" value="1"/>
</dbReference>
<keyword evidence="4 5" id="KW-0342">GTP-binding</keyword>
<comment type="function">
    <text evidence="5">GTPase that associates with the 50S ribosomal subunit and may have a role during protein synthesis or ribosome biogenesis.</text>
</comment>
<name>A0A6N4R260_BLAVI</name>
<comment type="cofactor">
    <cofactor evidence="7">
        <name>Mg(2+)</name>
        <dbReference type="ChEBI" id="CHEBI:18420"/>
    </cofactor>
</comment>
<feature type="binding site" evidence="6">
    <location>
        <begin position="337"/>
        <end position="340"/>
    </location>
    <ligand>
        <name>GTP</name>
        <dbReference type="ChEBI" id="CHEBI:37565"/>
    </ligand>
</feature>
<evidence type="ECO:0000313" key="10">
    <source>
        <dbReference type="Proteomes" id="UP000320948"/>
    </source>
</evidence>
<keyword evidence="2 5" id="KW-0547">Nucleotide-binding</keyword>
<feature type="binding site" evidence="7">
    <location>
        <position position="231"/>
    </location>
    <ligand>
        <name>Mg(2+)</name>
        <dbReference type="ChEBI" id="CHEBI:18420"/>
    </ligand>
</feature>
<dbReference type="AlphaFoldDB" id="A0A6N4R260"/>
<dbReference type="Pfam" id="PF13167">
    <property type="entry name" value="GTP-bdg_N"/>
    <property type="match status" value="1"/>
</dbReference>
<accession>A0A6N4R260</accession>
<organism evidence="9 10">
    <name type="scientific">Blastochloris viridis</name>
    <name type="common">Rhodopseudomonas viridis</name>
    <dbReference type="NCBI Taxonomy" id="1079"/>
    <lineage>
        <taxon>Bacteria</taxon>
        <taxon>Pseudomonadati</taxon>
        <taxon>Pseudomonadota</taxon>
        <taxon>Alphaproteobacteria</taxon>
        <taxon>Hyphomicrobiales</taxon>
        <taxon>Blastochloridaceae</taxon>
        <taxon>Blastochloris</taxon>
    </lineage>
</organism>
<dbReference type="Pfam" id="PF01926">
    <property type="entry name" value="MMR_HSR1"/>
    <property type="match status" value="1"/>
</dbReference>
<evidence type="ECO:0000313" key="9">
    <source>
        <dbReference type="EMBL" id="TKW61273.1"/>
    </source>
</evidence>
<evidence type="ECO:0000256" key="2">
    <source>
        <dbReference type="ARBA" id="ARBA00022741"/>
    </source>
</evidence>
<dbReference type="GO" id="GO:0003924">
    <property type="term" value="F:GTPase activity"/>
    <property type="evidence" value="ECO:0007669"/>
    <property type="project" value="UniProtKB-UniRule"/>
</dbReference>
<dbReference type="InterPro" id="IPR016496">
    <property type="entry name" value="GTPase_HflX"/>
</dbReference>
<dbReference type="PIRSF" id="PIRSF006809">
    <property type="entry name" value="GTP-binding_hflX_prd"/>
    <property type="match status" value="1"/>
</dbReference>
<keyword evidence="5" id="KW-0963">Cytoplasm</keyword>
<feature type="domain" description="Hflx-type G" evidence="8">
    <location>
        <begin position="218"/>
        <end position="377"/>
    </location>
</feature>
<dbReference type="Proteomes" id="UP000320948">
    <property type="component" value="Unassembled WGS sequence"/>
</dbReference>
<evidence type="ECO:0000256" key="1">
    <source>
        <dbReference type="ARBA" id="ARBA00022723"/>
    </source>
</evidence>
<gene>
    <name evidence="5 9" type="primary">hflX</name>
    <name evidence="9" type="ORF">DI628_01190</name>
</gene>
<feature type="binding site" evidence="7">
    <location>
        <position position="251"/>
    </location>
    <ligand>
        <name>Mg(2+)</name>
        <dbReference type="ChEBI" id="CHEBI:18420"/>
    </ligand>
</feature>
<dbReference type="PROSITE" id="PS51705">
    <property type="entry name" value="G_HFLX"/>
    <property type="match status" value="1"/>
</dbReference>
<proteinExistence type="inferred from homology"/>
<keyword evidence="3 7" id="KW-0460">Magnesium</keyword>
<evidence type="ECO:0000256" key="6">
    <source>
        <dbReference type="PIRSR" id="PIRSR006809-1"/>
    </source>
</evidence>
<comment type="subunit">
    <text evidence="5">Monomer. Associates with the 50S ribosomal subunit.</text>
</comment>
<dbReference type="PANTHER" id="PTHR10229">
    <property type="entry name" value="GTP-BINDING PROTEIN HFLX"/>
    <property type="match status" value="1"/>
</dbReference>
<dbReference type="PRINTS" id="PR00326">
    <property type="entry name" value="GTP1OBG"/>
</dbReference>
<dbReference type="InterPro" id="IPR025121">
    <property type="entry name" value="GTPase_HflX_N"/>
</dbReference>
<comment type="subcellular location">
    <subcellularLocation>
        <location evidence="5">Cytoplasm</location>
    </subcellularLocation>
    <text evidence="5">May associate with membranes.</text>
</comment>
<reference evidence="9 10" key="1">
    <citation type="journal article" date="2017" name="Nat. Commun.">
        <title>In situ click chemistry generation of cyclooxygenase-2 inhibitors.</title>
        <authorList>
            <person name="Bhardwaj A."/>
            <person name="Kaur J."/>
            <person name="Wuest M."/>
            <person name="Wuest F."/>
        </authorList>
    </citation>
    <scope>NUCLEOTIDE SEQUENCE [LARGE SCALE GENOMIC DNA]</scope>
    <source>
        <strain evidence="9">S2_018_000_R2_106</strain>
    </source>
</reference>
<dbReference type="GO" id="GO:0043022">
    <property type="term" value="F:ribosome binding"/>
    <property type="evidence" value="ECO:0007669"/>
    <property type="project" value="TreeGrafter"/>
</dbReference>
<dbReference type="Pfam" id="PF16360">
    <property type="entry name" value="GTP-bdg_M"/>
    <property type="match status" value="1"/>
</dbReference>
<evidence type="ECO:0000259" key="8">
    <source>
        <dbReference type="PROSITE" id="PS51705"/>
    </source>
</evidence>
<protein>
    <recommendedName>
        <fullName evidence="5">GTPase HflX</fullName>
    </recommendedName>
    <alternativeName>
        <fullName evidence="5">GTP-binding protein HflX</fullName>
    </alternativeName>
</protein>